<accession>A0A1E7ENH2</accession>
<dbReference type="CDD" id="cd09917">
    <property type="entry name" value="F-box_SF"/>
    <property type="match status" value="1"/>
</dbReference>
<proteinExistence type="predicted"/>
<keyword evidence="4" id="KW-1185">Reference proteome</keyword>
<evidence type="ECO:0000313" key="4">
    <source>
        <dbReference type="Proteomes" id="UP000095751"/>
    </source>
</evidence>
<dbReference type="InterPro" id="IPR001810">
    <property type="entry name" value="F-box_dom"/>
</dbReference>
<dbReference type="Gene3D" id="3.80.10.10">
    <property type="entry name" value="Ribonuclease Inhibitor"/>
    <property type="match status" value="1"/>
</dbReference>
<organism evidence="3 4">
    <name type="scientific">Fragilariopsis cylindrus CCMP1102</name>
    <dbReference type="NCBI Taxonomy" id="635003"/>
    <lineage>
        <taxon>Eukaryota</taxon>
        <taxon>Sar</taxon>
        <taxon>Stramenopiles</taxon>
        <taxon>Ochrophyta</taxon>
        <taxon>Bacillariophyta</taxon>
        <taxon>Bacillariophyceae</taxon>
        <taxon>Bacillariophycidae</taxon>
        <taxon>Bacillariales</taxon>
        <taxon>Bacillariaceae</taxon>
        <taxon>Fragilariopsis</taxon>
    </lineage>
</organism>
<gene>
    <name evidence="3" type="ORF">FRACYDRAFT_251199</name>
</gene>
<feature type="region of interest" description="Disordered" evidence="1">
    <location>
        <begin position="1"/>
        <end position="41"/>
    </location>
</feature>
<dbReference type="Proteomes" id="UP000095751">
    <property type="component" value="Unassembled WGS sequence"/>
</dbReference>
<dbReference type="KEGG" id="fcy:FRACYDRAFT_251199"/>
<dbReference type="SUPFAM" id="SSF81383">
    <property type="entry name" value="F-box domain"/>
    <property type="match status" value="1"/>
</dbReference>
<dbReference type="InterPro" id="IPR036047">
    <property type="entry name" value="F-box-like_dom_sf"/>
</dbReference>
<evidence type="ECO:0000259" key="2">
    <source>
        <dbReference type="Pfam" id="PF00646"/>
    </source>
</evidence>
<dbReference type="OrthoDB" id="549243at2759"/>
<dbReference type="InterPro" id="IPR032675">
    <property type="entry name" value="LRR_dom_sf"/>
</dbReference>
<dbReference type="AlphaFoldDB" id="A0A1E7ENH2"/>
<reference evidence="3 4" key="1">
    <citation type="submission" date="2016-09" db="EMBL/GenBank/DDBJ databases">
        <title>Extensive genetic diversity and differential bi-allelic expression allows diatom success in the polar Southern Ocean.</title>
        <authorList>
            <consortium name="DOE Joint Genome Institute"/>
            <person name="Mock T."/>
            <person name="Otillar R.P."/>
            <person name="Strauss J."/>
            <person name="Dupont C."/>
            <person name="Frickenhaus S."/>
            <person name="Maumus F."/>
            <person name="Mcmullan M."/>
            <person name="Sanges R."/>
            <person name="Schmutz J."/>
            <person name="Toseland A."/>
            <person name="Valas R."/>
            <person name="Veluchamy A."/>
            <person name="Ward B.J."/>
            <person name="Allen A."/>
            <person name="Barry K."/>
            <person name="Falciatore A."/>
            <person name="Ferrante M."/>
            <person name="Fortunato A.E."/>
            <person name="Gloeckner G."/>
            <person name="Gruber A."/>
            <person name="Hipkin R."/>
            <person name="Janech M."/>
            <person name="Kroth P."/>
            <person name="Leese F."/>
            <person name="Lindquist E."/>
            <person name="Lyon B.R."/>
            <person name="Martin J."/>
            <person name="Mayer C."/>
            <person name="Parker M."/>
            <person name="Quesneville H."/>
            <person name="Raymond J."/>
            <person name="Uhlig C."/>
            <person name="Valentin K.U."/>
            <person name="Worden A.Z."/>
            <person name="Armbrust E.V."/>
            <person name="Bowler C."/>
            <person name="Green B."/>
            <person name="Moulton V."/>
            <person name="Van Oosterhout C."/>
            <person name="Grigoriev I."/>
        </authorList>
    </citation>
    <scope>NUCLEOTIDE SEQUENCE [LARGE SCALE GENOMIC DNA]</scope>
    <source>
        <strain evidence="3 4">CCMP1102</strain>
    </source>
</reference>
<name>A0A1E7ENH2_9STRA</name>
<protein>
    <recommendedName>
        <fullName evidence="2">F-box domain-containing protein</fullName>
    </recommendedName>
</protein>
<dbReference type="InParanoid" id="A0A1E7ENH2"/>
<dbReference type="SUPFAM" id="SSF52047">
    <property type="entry name" value="RNI-like"/>
    <property type="match status" value="1"/>
</dbReference>
<evidence type="ECO:0000256" key="1">
    <source>
        <dbReference type="SAM" id="MobiDB-lite"/>
    </source>
</evidence>
<evidence type="ECO:0000313" key="3">
    <source>
        <dbReference type="EMBL" id="OEU07394.1"/>
    </source>
</evidence>
<feature type="compositionally biased region" description="Low complexity" evidence="1">
    <location>
        <begin position="1"/>
        <end position="16"/>
    </location>
</feature>
<dbReference type="Pfam" id="PF00646">
    <property type="entry name" value="F-box"/>
    <property type="match status" value="1"/>
</dbReference>
<dbReference type="EMBL" id="KV784386">
    <property type="protein sequence ID" value="OEU07394.1"/>
    <property type="molecule type" value="Genomic_DNA"/>
</dbReference>
<sequence length="351" mass="40830">MAQANSNSIKNINNRKCPPRPPRRPPPGDDGIAGRTRQQKRTTIASEWKNLDIPIKIEIFSYLDQESLMNLSLVSKQSNDIICKELGNKNKIIPVFEIGLISMPALCQNLLNHSLNRETNNKLQRYQIMRFKDSYKYTKDETNLSVEAFMELQRETMRKVRFTGITSLDFDGFSLSDQITDRIYQNYLIYIFSCILPKLREVKFSCMPITGLTLSNFSMNCPLLEKVTLNNNDIFEKVIRLNGSDMRHSNSLKEIYLDCSGFECGLQHRNAIEDLNDQPEVYMFHHCCKALERVSIRNPKLCYQDDKIISQNTLIKFVRNAPLTLRWFRSDLTLNNMKMLRLERPGIELLN</sequence>
<feature type="domain" description="F-box" evidence="2">
    <location>
        <begin position="48"/>
        <end position="84"/>
    </location>
</feature>